<dbReference type="Pfam" id="PF05228">
    <property type="entry name" value="CHASE4"/>
    <property type="match status" value="1"/>
</dbReference>
<keyword evidence="1" id="KW-0175">Coiled coil</keyword>
<dbReference type="EC" id="2.7.7.65" evidence="4"/>
<dbReference type="CDD" id="cd01949">
    <property type="entry name" value="GGDEF"/>
    <property type="match status" value="1"/>
</dbReference>
<keyword evidence="2" id="KW-0812">Transmembrane</keyword>
<dbReference type="InterPro" id="IPR052163">
    <property type="entry name" value="DGC-Regulatory_Protein"/>
</dbReference>
<protein>
    <submittedName>
        <fullName evidence="4">Diguanylate cyclase</fullName>
        <ecNumber evidence="4">2.7.7.65</ecNumber>
    </submittedName>
</protein>
<keyword evidence="2" id="KW-1133">Transmembrane helix</keyword>
<accession>A0ABT3R344</accession>
<organism evidence="4 5">
    <name type="scientific">Roseibium salinum</name>
    <dbReference type="NCBI Taxonomy" id="1604349"/>
    <lineage>
        <taxon>Bacteria</taxon>
        <taxon>Pseudomonadati</taxon>
        <taxon>Pseudomonadota</taxon>
        <taxon>Alphaproteobacteria</taxon>
        <taxon>Hyphomicrobiales</taxon>
        <taxon>Stappiaceae</taxon>
        <taxon>Roseibium</taxon>
    </lineage>
</organism>
<evidence type="ECO:0000256" key="1">
    <source>
        <dbReference type="SAM" id="Coils"/>
    </source>
</evidence>
<dbReference type="InterPro" id="IPR043128">
    <property type="entry name" value="Rev_trsase/Diguanyl_cyclase"/>
</dbReference>
<dbReference type="RefSeq" id="WP_265963329.1">
    <property type="nucleotide sequence ID" value="NZ_JAPEVI010000003.1"/>
</dbReference>
<dbReference type="PANTHER" id="PTHR46663">
    <property type="entry name" value="DIGUANYLATE CYCLASE DGCT-RELATED"/>
    <property type="match status" value="1"/>
</dbReference>
<dbReference type="InterPro" id="IPR000160">
    <property type="entry name" value="GGDEF_dom"/>
</dbReference>
<keyword evidence="4" id="KW-0808">Transferase</keyword>
<evidence type="ECO:0000259" key="3">
    <source>
        <dbReference type="PROSITE" id="PS50887"/>
    </source>
</evidence>
<dbReference type="SMART" id="SM00267">
    <property type="entry name" value="GGDEF"/>
    <property type="match status" value="1"/>
</dbReference>
<dbReference type="Gene3D" id="3.30.70.270">
    <property type="match status" value="1"/>
</dbReference>
<comment type="caution">
    <text evidence="4">The sequence shown here is derived from an EMBL/GenBank/DDBJ whole genome shotgun (WGS) entry which is preliminary data.</text>
</comment>
<dbReference type="NCBIfam" id="TIGR00254">
    <property type="entry name" value="GGDEF"/>
    <property type="match status" value="1"/>
</dbReference>
<reference evidence="4 5" key="1">
    <citation type="journal article" date="2016" name="Int. J. Syst. Evol. Microbiol.">
        <title>Labrenzia salina sp. nov., isolated from the rhizosphere of the halophyte Arthrocnemum macrostachyum.</title>
        <authorList>
            <person name="Camacho M."/>
            <person name="Redondo-Gomez S."/>
            <person name="Rodriguez-Llorente I."/>
            <person name="Rohde M."/>
            <person name="Sproer C."/>
            <person name="Schumann P."/>
            <person name="Klenk H.P."/>
            <person name="Montero-Calasanz M.D.C."/>
        </authorList>
    </citation>
    <scope>NUCLEOTIDE SEQUENCE [LARGE SCALE GENOMIC DNA]</scope>
    <source>
        <strain evidence="4 5">DSM 29163</strain>
    </source>
</reference>
<dbReference type="EMBL" id="JAPEVI010000003">
    <property type="protein sequence ID" value="MCX2723556.1"/>
    <property type="molecule type" value="Genomic_DNA"/>
</dbReference>
<evidence type="ECO:0000256" key="2">
    <source>
        <dbReference type="SAM" id="Phobius"/>
    </source>
</evidence>
<sequence length="435" mass="48712">MAFVTFLSHSLDRNSIRSSEQIFTSMLGDRSEHLADITLEYGYWDIAVENLVDQVNMKWVEETFVDYMQEELQIEGIHLIDGNNQPKLHVVEGNVAEADIVSRYGDAVHQLIRGARETPRDRSPTPATGLIGTLDRLYLASAALMTTYEGDTDTNTDHVLIFARPMDEALLARLSEKYRLPDLRLSTSPPAFWQAGYPVETIDDRHVGYFIWNPELAGVKLLPLLGLCVLIVYASMFFSARLFFRRASEVVGALQEAKQQADKARELLASQARSDPLTGLWNRRYLDEVLARLETADEASGDYALLYADLDRFKVINDTFGHEAGDQVLQHVADCLRALVRAEDAIFRLGGDEFIIMFGNANRERVLAAARALIDRLSKPLNLDGAICDFGASVGISFSRDPSELLKQADEALYSAKNGGRGQLAVYSEDSRRRR</sequence>
<name>A0ABT3R344_9HYPH</name>
<dbReference type="InterPro" id="IPR007892">
    <property type="entry name" value="CHASE4"/>
</dbReference>
<proteinExistence type="predicted"/>
<keyword evidence="4" id="KW-0548">Nucleotidyltransferase</keyword>
<keyword evidence="2" id="KW-0472">Membrane</keyword>
<keyword evidence="5" id="KW-1185">Reference proteome</keyword>
<dbReference type="PROSITE" id="PS50887">
    <property type="entry name" value="GGDEF"/>
    <property type="match status" value="1"/>
</dbReference>
<dbReference type="SUPFAM" id="SSF55073">
    <property type="entry name" value="Nucleotide cyclase"/>
    <property type="match status" value="1"/>
</dbReference>
<gene>
    <name evidence="4" type="ORF">ON753_14445</name>
</gene>
<evidence type="ECO:0000313" key="5">
    <source>
        <dbReference type="Proteomes" id="UP001300261"/>
    </source>
</evidence>
<dbReference type="GO" id="GO:0052621">
    <property type="term" value="F:diguanylate cyclase activity"/>
    <property type="evidence" value="ECO:0007669"/>
    <property type="project" value="UniProtKB-EC"/>
</dbReference>
<feature type="coiled-coil region" evidence="1">
    <location>
        <begin position="247"/>
        <end position="274"/>
    </location>
</feature>
<dbReference type="PANTHER" id="PTHR46663:SF4">
    <property type="entry name" value="DIGUANYLATE CYCLASE DGCT-RELATED"/>
    <property type="match status" value="1"/>
</dbReference>
<dbReference type="InterPro" id="IPR029787">
    <property type="entry name" value="Nucleotide_cyclase"/>
</dbReference>
<dbReference type="Pfam" id="PF00990">
    <property type="entry name" value="GGDEF"/>
    <property type="match status" value="1"/>
</dbReference>
<feature type="transmembrane region" description="Helical" evidence="2">
    <location>
        <begin position="221"/>
        <end position="244"/>
    </location>
</feature>
<dbReference type="Proteomes" id="UP001300261">
    <property type="component" value="Unassembled WGS sequence"/>
</dbReference>
<feature type="domain" description="GGDEF" evidence="3">
    <location>
        <begin position="301"/>
        <end position="429"/>
    </location>
</feature>
<evidence type="ECO:0000313" key="4">
    <source>
        <dbReference type="EMBL" id="MCX2723556.1"/>
    </source>
</evidence>